<feature type="region of interest" description="Disordered" evidence="1">
    <location>
        <begin position="204"/>
        <end position="253"/>
    </location>
</feature>
<name>A0A1K1LQX7_9PSEU</name>
<sequence length="345" mass="38044">MTANKRRKRDARAHAAKAGISHTRASFAVRRRPVVQVASGMTIDEDFGLLGKVEQTDEGWLITPIRNASAWTPLKPLVPVEHPEPETWDPVVTELPPLAIFGVHNPPFQLAARCWTWAANGWAMNDPGEIADAPAVPAPAAELPYEVREFTVLDLDGVLSGGWHGAVPHWRTVGWCADVDRAREVAAAGIRWKDGAVMRAQVWGPDPTDPARRSVLATVDPPAGERPDRPHRAFRTLPDLPRPKCAPPTPEPAWTVDETDAPQYAVRSWRPGAGWQLMLWTSSRQAAAITAANLCIGIDDHPYPYGDIWGPGWRPGEPPRVLMDLEPERVYGKEPDDYRPDGPAF</sequence>
<keyword evidence="3" id="KW-1185">Reference proteome</keyword>
<organism evidence="2 3">
    <name type="scientific">Amycolatopsis australiensis</name>
    <dbReference type="NCBI Taxonomy" id="546364"/>
    <lineage>
        <taxon>Bacteria</taxon>
        <taxon>Bacillati</taxon>
        <taxon>Actinomycetota</taxon>
        <taxon>Actinomycetes</taxon>
        <taxon>Pseudonocardiales</taxon>
        <taxon>Pseudonocardiaceae</taxon>
        <taxon>Amycolatopsis</taxon>
    </lineage>
</organism>
<proteinExistence type="predicted"/>
<accession>A0A1K1LQX7</accession>
<evidence type="ECO:0000256" key="1">
    <source>
        <dbReference type="SAM" id="MobiDB-lite"/>
    </source>
</evidence>
<evidence type="ECO:0000313" key="3">
    <source>
        <dbReference type="Proteomes" id="UP000182740"/>
    </source>
</evidence>
<dbReference type="AlphaFoldDB" id="A0A1K1LQX7"/>
<protein>
    <submittedName>
        <fullName evidence="2">Uncharacterized protein</fullName>
    </submittedName>
</protein>
<dbReference type="EMBL" id="FPJG01000002">
    <property type="protein sequence ID" value="SFW13271.1"/>
    <property type="molecule type" value="Genomic_DNA"/>
</dbReference>
<reference evidence="3" key="1">
    <citation type="submission" date="2016-11" db="EMBL/GenBank/DDBJ databases">
        <authorList>
            <person name="Varghese N."/>
            <person name="Submissions S."/>
        </authorList>
    </citation>
    <scope>NUCLEOTIDE SEQUENCE [LARGE SCALE GENOMIC DNA]</scope>
    <source>
        <strain evidence="3">DSM 44671</strain>
    </source>
</reference>
<gene>
    <name evidence="2" type="ORF">SAMN04489730_0150</name>
</gene>
<dbReference type="Proteomes" id="UP000182740">
    <property type="component" value="Unassembled WGS sequence"/>
</dbReference>
<evidence type="ECO:0000313" key="2">
    <source>
        <dbReference type="EMBL" id="SFW13271.1"/>
    </source>
</evidence>